<dbReference type="GO" id="GO:0004852">
    <property type="term" value="F:uroporphyrinogen-III synthase activity"/>
    <property type="evidence" value="ECO:0007669"/>
    <property type="project" value="UniProtKB-UniRule"/>
</dbReference>
<evidence type="ECO:0000259" key="10">
    <source>
        <dbReference type="Pfam" id="PF02602"/>
    </source>
</evidence>
<organism evidence="11 12">
    <name type="scientific">Alteromonas lipolytica</name>
    <dbReference type="NCBI Taxonomy" id="1856405"/>
    <lineage>
        <taxon>Bacteria</taxon>
        <taxon>Pseudomonadati</taxon>
        <taxon>Pseudomonadota</taxon>
        <taxon>Gammaproteobacteria</taxon>
        <taxon>Alteromonadales</taxon>
        <taxon>Alteromonadaceae</taxon>
        <taxon>Alteromonas/Salinimonas group</taxon>
        <taxon>Alteromonas</taxon>
    </lineage>
</organism>
<dbReference type="SUPFAM" id="SSF69618">
    <property type="entry name" value="HemD-like"/>
    <property type="match status" value="1"/>
</dbReference>
<dbReference type="EMBL" id="MJIC01000009">
    <property type="protein sequence ID" value="OFI35516.1"/>
    <property type="molecule type" value="Genomic_DNA"/>
</dbReference>
<dbReference type="Pfam" id="PF02602">
    <property type="entry name" value="HEM4"/>
    <property type="match status" value="1"/>
</dbReference>
<evidence type="ECO:0000256" key="2">
    <source>
        <dbReference type="ARBA" id="ARBA00008133"/>
    </source>
</evidence>
<dbReference type="EC" id="4.2.1.75" evidence="3 9"/>
<comment type="pathway">
    <text evidence="1 9">Porphyrin-containing compound metabolism; protoporphyrin-IX biosynthesis; coproporphyrinogen-III from 5-aminolevulinate: step 3/4.</text>
</comment>
<dbReference type="PANTHER" id="PTHR38042:SF1">
    <property type="entry name" value="UROPORPHYRINOGEN-III SYNTHASE, CHLOROPLASTIC"/>
    <property type="match status" value="1"/>
</dbReference>
<dbReference type="GO" id="GO:0006782">
    <property type="term" value="P:protoporphyrinogen IX biosynthetic process"/>
    <property type="evidence" value="ECO:0007669"/>
    <property type="project" value="UniProtKB-UniRule"/>
</dbReference>
<dbReference type="CDD" id="cd06578">
    <property type="entry name" value="HemD"/>
    <property type="match status" value="1"/>
</dbReference>
<dbReference type="UniPathway" id="UPA00251">
    <property type="reaction ID" value="UER00320"/>
</dbReference>
<gene>
    <name evidence="11" type="ORF">BFC17_12180</name>
</gene>
<proteinExistence type="inferred from homology"/>
<evidence type="ECO:0000256" key="8">
    <source>
        <dbReference type="ARBA" id="ARBA00048617"/>
    </source>
</evidence>
<evidence type="ECO:0000313" key="12">
    <source>
        <dbReference type="Proteomes" id="UP000176037"/>
    </source>
</evidence>
<reference evidence="11 12" key="1">
    <citation type="submission" date="2016-09" db="EMBL/GenBank/DDBJ databases">
        <title>Alteromonas lipolytica, a new species isolated from sea water.</title>
        <authorList>
            <person name="Wu Y.-H."/>
            <person name="Cheng H."/>
            <person name="Xu X.-W."/>
        </authorList>
    </citation>
    <scope>NUCLEOTIDE SEQUENCE [LARGE SCALE GENOMIC DNA]</scope>
    <source>
        <strain evidence="11 12">JW12</strain>
    </source>
</reference>
<dbReference type="PANTHER" id="PTHR38042">
    <property type="entry name" value="UROPORPHYRINOGEN-III SYNTHASE, CHLOROPLASTIC"/>
    <property type="match status" value="1"/>
</dbReference>
<feature type="domain" description="Tetrapyrrole biosynthesis uroporphyrinogen III synthase" evidence="10">
    <location>
        <begin position="15"/>
        <end position="230"/>
    </location>
</feature>
<dbReference type="InterPro" id="IPR039793">
    <property type="entry name" value="UROS/Hem4"/>
</dbReference>
<evidence type="ECO:0000256" key="1">
    <source>
        <dbReference type="ARBA" id="ARBA00004772"/>
    </source>
</evidence>
<keyword evidence="12" id="KW-1185">Reference proteome</keyword>
<evidence type="ECO:0000256" key="4">
    <source>
        <dbReference type="ARBA" id="ARBA00023239"/>
    </source>
</evidence>
<accession>A0A1E8FIG2</accession>
<dbReference type="Proteomes" id="UP000176037">
    <property type="component" value="Unassembled WGS sequence"/>
</dbReference>
<dbReference type="OrthoDB" id="9787650at2"/>
<sequence length="237" mass="25425">MYLITRPLAKLAQTDTAFAEAGLSASVVALQDTIAVANGMTTLQSLLTACSDAVLIVTSTAAAQPLVSMANNLIAHHKVIAVGQSTAQILALAGIPAEVPERENSEGVLALPLLKDCADKHILLLKGQGGRTAIPEQLTLRGARLHEVVLYQRVPLTPPVFSRTCNWTQLNGIIATSSEQAQALIKNFKTQPLTSVKWLTVSERIAQQLKQQGIRHISVCPKASDAALIAWIQQNWE</sequence>
<evidence type="ECO:0000313" key="11">
    <source>
        <dbReference type="EMBL" id="OFI35516.1"/>
    </source>
</evidence>
<comment type="catalytic activity">
    <reaction evidence="8 9">
        <text>hydroxymethylbilane = uroporphyrinogen III + H2O</text>
        <dbReference type="Rhea" id="RHEA:18965"/>
        <dbReference type="ChEBI" id="CHEBI:15377"/>
        <dbReference type="ChEBI" id="CHEBI:57308"/>
        <dbReference type="ChEBI" id="CHEBI:57845"/>
        <dbReference type="EC" id="4.2.1.75"/>
    </reaction>
</comment>
<dbReference type="InterPro" id="IPR003754">
    <property type="entry name" value="4pyrrol_synth_uPrphyn_synth"/>
</dbReference>
<dbReference type="Gene3D" id="3.40.50.10090">
    <property type="match status" value="2"/>
</dbReference>
<evidence type="ECO:0000256" key="3">
    <source>
        <dbReference type="ARBA" id="ARBA00013109"/>
    </source>
</evidence>
<keyword evidence="5 9" id="KW-0627">Porphyrin biosynthesis</keyword>
<dbReference type="InterPro" id="IPR036108">
    <property type="entry name" value="4pyrrol_syn_uPrphyn_synt_sf"/>
</dbReference>
<dbReference type="GO" id="GO:0006780">
    <property type="term" value="P:uroporphyrinogen III biosynthetic process"/>
    <property type="evidence" value="ECO:0007669"/>
    <property type="project" value="UniProtKB-UniRule"/>
</dbReference>
<evidence type="ECO:0000256" key="6">
    <source>
        <dbReference type="ARBA" id="ARBA00037589"/>
    </source>
</evidence>
<comment type="function">
    <text evidence="6 9">Catalyzes cyclization of the linear tetrapyrrole, hydroxymethylbilane, to the macrocyclic uroporphyrinogen III.</text>
</comment>
<name>A0A1E8FIG2_9ALTE</name>
<dbReference type="STRING" id="1856405.BFC17_12180"/>
<evidence type="ECO:0000256" key="9">
    <source>
        <dbReference type="RuleBase" id="RU366031"/>
    </source>
</evidence>
<comment type="caution">
    <text evidence="11">The sequence shown here is derived from an EMBL/GenBank/DDBJ whole genome shotgun (WGS) entry which is preliminary data.</text>
</comment>
<protein>
    <recommendedName>
        <fullName evidence="7 9">Uroporphyrinogen-III synthase</fullName>
        <ecNumber evidence="3 9">4.2.1.75</ecNumber>
    </recommendedName>
</protein>
<dbReference type="AlphaFoldDB" id="A0A1E8FIG2"/>
<evidence type="ECO:0000256" key="7">
    <source>
        <dbReference type="ARBA" id="ARBA00040167"/>
    </source>
</evidence>
<evidence type="ECO:0000256" key="5">
    <source>
        <dbReference type="ARBA" id="ARBA00023244"/>
    </source>
</evidence>
<dbReference type="RefSeq" id="WP_070175260.1">
    <property type="nucleotide sequence ID" value="NZ_BMJR01000006.1"/>
</dbReference>
<keyword evidence="4 9" id="KW-0456">Lyase</keyword>
<comment type="similarity">
    <text evidence="2 9">Belongs to the uroporphyrinogen-III synthase family.</text>
</comment>